<comment type="caution">
    <text evidence="2">The sequence shown here is derived from an EMBL/GenBank/DDBJ whole genome shotgun (WGS) entry which is preliminary data.</text>
</comment>
<reference evidence="2" key="1">
    <citation type="submission" date="2023-07" db="EMBL/GenBank/DDBJ databases">
        <authorList>
            <consortium name="AG Swart"/>
            <person name="Singh M."/>
            <person name="Singh A."/>
            <person name="Seah K."/>
            <person name="Emmerich C."/>
        </authorList>
    </citation>
    <scope>NUCLEOTIDE SEQUENCE</scope>
    <source>
        <strain evidence="2">DP1</strain>
    </source>
</reference>
<feature type="region of interest" description="Disordered" evidence="1">
    <location>
        <begin position="635"/>
        <end position="668"/>
    </location>
</feature>
<feature type="region of interest" description="Disordered" evidence="1">
    <location>
        <begin position="113"/>
        <end position="137"/>
    </location>
</feature>
<name>A0AAD2DCH5_EUPCR</name>
<feature type="compositionally biased region" description="Basic and acidic residues" evidence="1">
    <location>
        <begin position="635"/>
        <end position="649"/>
    </location>
</feature>
<dbReference type="EMBL" id="CAMPGE010029804">
    <property type="protein sequence ID" value="CAI2387291.1"/>
    <property type="molecule type" value="Genomic_DNA"/>
</dbReference>
<feature type="compositionally biased region" description="Basic and acidic residues" evidence="1">
    <location>
        <begin position="113"/>
        <end position="132"/>
    </location>
</feature>
<dbReference type="Proteomes" id="UP001295684">
    <property type="component" value="Unassembled WGS sequence"/>
</dbReference>
<keyword evidence="3" id="KW-1185">Reference proteome</keyword>
<protein>
    <submittedName>
        <fullName evidence="2">Uncharacterized protein</fullName>
    </submittedName>
</protein>
<dbReference type="AlphaFoldDB" id="A0AAD2DCH5"/>
<gene>
    <name evidence="2" type="ORF">ECRASSUSDP1_LOCUS28920</name>
</gene>
<accession>A0AAD2DCH5</accession>
<evidence type="ECO:0000256" key="1">
    <source>
        <dbReference type="SAM" id="MobiDB-lite"/>
    </source>
</evidence>
<sequence length="679" mass="79111">MAEEMCANVTNSINDVITKQQRGSMRISSKRKIQKKEIKRHLISTIRADNMGDKVNLTVNLENIGESFDRDSLKIDKLDYEAQSCRKIKHKKRNKVKQIEDTIKTATKSFKDNLDGFGKHNENDKTDGDQETTKPFYSSRKDFDNLSSILQKIKATPKHMVDYKNNLEQSMFKKKLGLERIDKFQYTLLQANIDQRSSALPKLRENSVGVAPYSENRISFKFDKDIKEELNKSQNAANLNSDLIQNINKKNRIKLRELKQPDLNHKNSQSFHYPNSTRRKTINKKMIKRYKLKPLDTSGRIFEDPKSKSPLQTHLKQLSNIIGGDDEFKTAMEPLSSVTARTKINLEKLNRSVPKASPKMVRGGKISVERQRVEEKGSAGIKKFINSPKFPLKCSPFIVPEEKEREEVNRIDGINFMNILMYINGEDQGVNIANDQQFQEICKLMDEYYGLSERKILNKYEIWKKYIKNLQMKKNFDERSREDSGLAFQVEANISKDEMVKRYSAYLSKKWFSDADPFLKAKYKKFFEDSEVKWGPNMVFKKLAKETDKVNKIKGLVEKRLDKEALYVNNRIKVDNVKAERKQISTSETSGDEEYDRYINLPHSDTCKYCRLDQAHAHHQREFSEAPVIKMEKIKSDDSEIAKSNRPEEISQITDSRSPHHQNESLQKLHRQLSFRFSN</sequence>
<evidence type="ECO:0000313" key="2">
    <source>
        <dbReference type="EMBL" id="CAI2387291.1"/>
    </source>
</evidence>
<evidence type="ECO:0000313" key="3">
    <source>
        <dbReference type="Proteomes" id="UP001295684"/>
    </source>
</evidence>
<organism evidence="2 3">
    <name type="scientific">Euplotes crassus</name>
    <dbReference type="NCBI Taxonomy" id="5936"/>
    <lineage>
        <taxon>Eukaryota</taxon>
        <taxon>Sar</taxon>
        <taxon>Alveolata</taxon>
        <taxon>Ciliophora</taxon>
        <taxon>Intramacronucleata</taxon>
        <taxon>Spirotrichea</taxon>
        <taxon>Hypotrichia</taxon>
        <taxon>Euplotida</taxon>
        <taxon>Euplotidae</taxon>
        <taxon>Moneuplotes</taxon>
    </lineage>
</organism>
<proteinExistence type="predicted"/>